<gene>
    <name evidence="2" type="ORF">BS50DRAFT_569411</name>
</gene>
<dbReference type="AlphaFoldDB" id="A0A2T2P295"/>
<feature type="domain" description="AAA+ ATPase" evidence="1">
    <location>
        <begin position="479"/>
        <end position="606"/>
    </location>
</feature>
<dbReference type="EMBL" id="KZ678130">
    <property type="protein sequence ID" value="PSN71797.1"/>
    <property type="molecule type" value="Genomic_DNA"/>
</dbReference>
<keyword evidence="3" id="KW-1185">Reference proteome</keyword>
<dbReference type="SUPFAM" id="SSF52540">
    <property type="entry name" value="P-loop containing nucleoside triphosphate hydrolases"/>
    <property type="match status" value="1"/>
</dbReference>
<dbReference type="SMART" id="SM00382">
    <property type="entry name" value="AAA"/>
    <property type="match status" value="1"/>
</dbReference>
<dbReference type="InterPro" id="IPR003593">
    <property type="entry name" value="AAA+_ATPase"/>
</dbReference>
<dbReference type="PANTHER" id="PTHR46411">
    <property type="entry name" value="FAMILY ATPASE, PUTATIVE-RELATED"/>
    <property type="match status" value="1"/>
</dbReference>
<proteinExistence type="predicted"/>
<dbReference type="Pfam" id="PF00004">
    <property type="entry name" value="AAA"/>
    <property type="match status" value="1"/>
</dbReference>
<evidence type="ECO:0000313" key="3">
    <source>
        <dbReference type="Proteomes" id="UP000240883"/>
    </source>
</evidence>
<dbReference type="InterPro" id="IPR027417">
    <property type="entry name" value="P-loop_NTPase"/>
</dbReference>
<dbReference type="Proteomes" id="UP000240883">
    <property type="component" value="Unassembled WGS sequence"/>
</dbReference>
<dbReference type="CDD" id="cd19481">
    <property type="entry name" value="RecA-like_protease"/>
    <property type="match status" value="1"/>
</dbReference>
<evidence type="ECO:0000313" key="2">
    <source>
        <dbReference type="EMBL" id="PSN71797.1"/>
    </source>
</evidence>
<sequence length="719" mass="83310">MTMPDKPLNTLDAQAENGQVMEEITSNNKRPAPHAKYRVQYVDQFDAIIQQKETESYEEEADLEASVEEQAAFEIISRYKITKQVHLGVEVTIKSTKPLRSMHIHSPAIVHALRSVVHFYPSQDLSGDTIIVPYPFPVLVHHYDELLQYRESIGPGIDRKIGICEKDTGGYDDLGLLIKFLDDHIMPSVYEERKRREKRLGVSDMEWLKYRPGSIYLTLDFNNRSQPRIVDSVIGGSFSDSSHWIINYWTLDFDGDLVGLKLNRHYVNLWDGEAHDPDGWVYLDEQPDHELVKTAASRGEMYYNLLHKQCKYYNGNTATFPHRKIEGLVMVDMKAYYEQYSDECSPLKYSLMDSPKTIPSCTCTVCRSRKESLNSRDTAINRLYGHDPDFDEEFDEDFYKLLPNSIHAYDFRTRTWELLPVEGFSEPKFEEAMIDNLVMDQKRLQTLKSLSRSFVRLNKHGKKSDKEPWSADFVKGKGNGLIFLLHGKPGVGKTCTAECIAQYTGRPLMVLTSSDIGTEPKVVEENLTRNFKQAYRWNAVLLIDEADVFMERRSTADLTRNSLVAGFLRALEFYHGILFLTTNRVGSFDDAFISRVHVQLYYPDFDDESRMLVWQTFVKKLAQDRGDYMRLNIDAKEYIEGKEVRAVKWNGREIRNAFQTAVALAEYEAEKDKEGKILVTDKHLKSVVELSRDFKDYLDNLHQGDEDTRAERRRERKDR</sequence>
<reference evidence="2 3" key="1">
    <citation type="journal article" date="2018" name="Front. Microbiol.">
        <title>Genome-Wide Analysis of Corynespora cassiicola Leaf Fall Disease Putative Effectors.</title>
        <authorList>
            <person name="Lopez D."/>
            <person name="Ribeiro S."/>
            <person name="Label P."/>
            <person name="Fumanal B."/>
            <person name="Venisse J.S."/>
            <person name="Kohler A."/>
            <person name="de Oliveira R.R."/>
            <person name="Labutti K."/>
            <person name="Lipzen A."/>
            <person name="Lail K."/>
            <person name="Bauer D."/>
            <person name="Ohm R.A."/>
            <person name="Barry K.W."/>
            <person name="Spatafora J."/>
            <person name="Grigoriev I.V."/>
            <person name="Martin F.M."/>
            <person name="Pujade-Renaud V."/>
        </authorList>
    </citation>
    <scope>NUCLEOTIDE SEQUENCE [LARGE SCALE GENOMIC DNA]</scope>
    <source>
        <strain evidence="2 3">Philippines</strain>
    </source>
</reference>
<dbReference type="Pfam" id="PF23232">
    <property type="entry name" value="AAA_lid_13"/>
    <property type="match status" value="1"/>
</dbReference>
<dbReference type="GO" id="GO:0016887">
    <property type="term" value="F:ATP hydrolysis activity"/>
    <property type="evidence" value="ECO:0007669"/>
    <property type="project" value="InterPro"/>
</dbReference>
<organism evidence="2 3">
    <name type="scientific">Corynespora cassiicola Philippines</name>
    <dbReference type="NCBI Taxonomy" id="1448308"/>
    <lineage>
        <taxon>Eukaryota</taxon>
        <taxon>Fungi</taxon>
        <taxon>Dikarya</taxon>
        <taxon>Ascomycota</taxon>
        <taxon>Pezizomycotina</taxon>
        <taxon>Dothideomycetes</taxon>
        <taxon>Pleosporomycetidae</taxon>
        <taxon>Pleosporales</taxon>
        <taxon>Corynesporascaceae</taxon>
        <taxon>Corynespora</taxon>
    </lineage>
</organism>
<dbReference type="STRING" id="1448308.A0A2T2P295"/>
<dbReference type="PANTHER" id="PTHR46411:SF4">
    <property type="entry name" value="AAA+ ATPASE DOMAIN-CONTAINING PROTEIN"/>
    <property type="match status" value="1"/>
</dbReference>
<dbReference type="InterPro" id="IPR003959">
    <property type="entry name" value="ATPase_AAA_core"/>
</dbReference>
<keyword evidence="2" id="KW-0378">Hydrolase</keyword>
<accession>A0A2T2P295</accession>
<dbReference type="Gene3D" id="3.40.50.300">
    <property type="entry name" value="P-loop containing nucleotide triphosphate hydrolases"/>
    <property type="match status" value="1"/>
</dbReference>
<dbReference type="GO" id="GO:0005524">
    <property type="term" value="F:ATP binding"/>
    <property type="evidence" value="ECO:0007669"/>
    <property type="project" value="InterPro"/>
</dbReference>
<protein>
    <submittedName>
        <fullName evidence="2">P-loop containing nucleoside triphosphate hydrolase protein</fullName>
    </submittedName>
</protein>
<name>A0A2T2P295_CORCC</name>
<dbReference type="OrthoDB" id="10042665at2759"/>
<evidence type="ECO:0000259" key="1">
    <source>
        <dbReference type="SMART" id="SM00382"/>
    </source>
</evidence>
<dbReference type="InterPro" id="IPR056599">
    <property type="entry name" value="AAA_lid_fung"/>
</dbReference>